<comment type="caution">
    <text evidence="1">The sequence shown here is derived from an EMBL/GenBank/DDBJ whole genome shotgun (WGS) entry which is preliminary data.</text>
</comment>
<accession>A0ACC6UYE3</accession>
<protein>
    <submittedName>
        <fullName evidence="1">Uncharacterized protein</fullName>
    </submittedName>
</protein>
<evidence type="ECO:0000313" key="2">
    <source>
        <dbReference type="Proteomes" id="UP000033636"/>
    </source>
</evidence>
<sequence length="121" mass="12811">MLRARGRRALKAYTGLRLRAEGGALGVLSRGVATAKPDLLVIDGVNASGVDRGTMDTLYRLGINAIIVGEENLYASSAVYIADAAIGVYHKILSWPGLSMRWAVVEKSRFGASASHKAPSP</sequence>
<dbReference type="Proteomes" id="UP000033636">
    <property type="component" value="Unassembled WGS sequence"/>
</dbReference>
<proteinExistence type="predicted"/>
<organism evidence="1 2">
    <name type="scientific">Thermoproteus sp. AZ2</name>
    <dbReference type="NCBI Taxonomy" id="1609232"/>
    <lineage>
        <taxon>Archaea</taxon>
        <taxon>Thermoproteota</taxon>
        <taxon>Thermoprotei</taxon>
        <taxon>Thermoproteales</taxon>
        <taxon>Thermoproteaceae</taxon>
        <taxon>Thermoproteus</taxon>
    </lineage>
</organism>
<evidence type="ECO:0000313" key="1">
    <source>
        <dbReference type="EMBL" id="MFB6489682.1"/>
    </source>
</evidence>
<dbReference type="EMBL" id="JZWT02000001">
    <property type="protein sequence ID" value="MFB6489682.1"/>
    <property type="molecule type" value="Genomic_DNA"/>
</dbReference>
<gene>
    <name evidence="1" type="ORF">TU35_000285</name>
</gene>
<name>A0ACC6UYE3_9CREN</name>
<reference evidence="1" key="1">
    <citation type="submission" date="2024-07" db="EMBL/GenBank/DDBJ databases">
        <title>Metagenome and Metagenome-Assembled Genomes of Archaea from a hot spring from the geothermal field of Los Azufres, Mexico.</title>
        <authorList>
            <person name="Marin-Paredes R."/>
            <person name="Martinez-Romero E."/>
            <person name="Servin-Garciduenas L.E."/>
        </authorList>
    </citation>
    <scope>NUCLEOTIDE SEQUENCE</scope>
</reference>